<keyword evidence="8" id="KW-0648">Protein biosynthesis</keyword>
<dbReference type="InterPro" id="IPR036621">
    <property type="entry name" value="Anticodon-bd_dom_sf"/>
</dbReference>
<dbReference type="GO" id="GO:0005829">
    <property type="term" value="C:cytosol"/>
    <property type="evidence" value="ECO:0007669"/>
    <property type="project" value="TreeGrafter"/>
</dbReference>
<dbReference type="NCBIfam" id="TIGR00442">
    <property type="entry name" value="hisS"/>
    <property type="match status" value="1"/>
</dbReference>
<keyword evidence="6" id="KW-0547">Nucleotide-binding</keyword>
<evidence type="ECO:0000256" key="2">
    <source>
        <dbReference type="ARBA" id="ARBA00008226"/>
    </source>
</evidence>
<comment type="caution">
    <text evidence="17">The sequence shown here is derived from an EMBL/GenBank/DDBJ whole genome shotgun (WGS) entry which is preliminary data.</text>
</comment>
<dbReference type="CDD" id="cd01200">
    <property type="entry name" value="WHEPGMRS_RNA"/>
    <property type="match status" value="1"/>
</dbReference>
<feature type="binding site" evidence="14">
    <location>
        <begin position="150"/>
        <end position="152"/>
    </location>
    <ligand>
        <name>L-histidine</name>
        <dbReference type="ChEBI" id="CHEBI:57595"/>
    </ligand>
</feature>
<dbReference type="GO" id="GO:0006427">
    <property type="term" value="P:histidyl-tRNA aminoacylation"/>
    <property type="evidence" value="ECO:0007669"/>
    <property type="project" value="InterPro"/>
</dbReference>
<evidence type="ECO:0000259" key="16">
    <source>
        <dbReference type="PROSITE" id="PS51185"/>
    </source>
</evidence>
<sequence length="554" mass="61820">MEDIEQRITAQADVVRSLKAEKAPKEQITTEVATLNALKAERDALLPKDGIVPEVKPKESKKKAEEEKKGKGVFTLKNAKGTKDYSPQEMAVREKIFSTIISVFKKHGGITIDTPVFELKEILSGKYGEDSKLIYDLEDQGGEKCSLRYDLTVPFARFLAMNGKEYQNIKRYHIAKVYRRDQPAMTKGRMREFFQCDFDIAGTYDAMIPDAEILRVLSECLSALDLGDFTIKINHRKILDGIFAVCGVPEDKIRTISSAVDKLDKLPWLEVRKEMTVEKGLDPAVADLIGEYVQLKGGEELLERLYSDAKLSTNARAKEGLDDMTLLFKYLNVLNVTKYTSFDLSLARGLDYYTGLIYEAVLEGSAPPTLANGEKARATVKKGTDELDESTVGVGSVAAGGRYDNLVGMFSGTNKKGLPNLVIPCVGVSIGVERVFSILMQKQKKDEIKSNEVQVYVVGLGGVSVEERMKICTELWDAGIKAEFAYKLKPRTQNQWDVCDRDMIPLAVIVGGEEIEKGVIKIKDMRTKDESQKGGLEYSRADMISEIQKRLEQL</sequence>
<protein>
    <recommendedName>
        <fullName evidence="13">Histidine--tRNA ligase, mitochondrial</fullName>
        <ecNumber evidence="3">6.1.1.21</ecNumber>
    </recommendedName>
    <alternativeName>
        <fullName evidence="10">Histidyl-tRNA synthetase</fullName>
    </alternativeName>
</protein>
<dbReference type="Pfam" id="PF00458">
    <property type="entry name" value="WHEP-TRS"/>
    <property type="match status" value="1"/>
</dbReference>
<dbReference type="EMBL" id="BQFW01000013">
    <property type="protein sequence ID" value="GJJ77359.1"/>
    <property type="molecule type" value="Genomic_DNA"/>
</dbReference>
<evidence type="ECO:0000256" key="4">
    <source>
        <dbReference type="ARBA" id="ARBA00022490"/>
    </source>
</evidence>
<dbReference type="Gene3D" id="3.30.930.10">
    <property type="entry name" value="Bira Bifunctional Protein, Domain 2"/>
    <property type="match status" value="1"/>
</dbReference>
<evidence type="ECO:0000256" key="10">
    <source>
        <dbReference type="ARBA" id="ARBA00030619"/>
    </source>
</evidence>
<keyword evidence="18" id="KW-1185">Reference proteome</keyword>
<keyword evidence="7" id="KW-0067">ATP-binding</keyword>
<dbReference type="Gene3D" id="3.40.50.800">
    <property type="entry name" value="Anticodon-binding domain"/>
    <property type="match status" value="1"/>
</dbReference>
<keyword evidence="9" id="KW-0030">Aminoacyl-tRNA synthetase</keyword>
<dbReference type="PIRSF" id="PIRSF001549">
    <property type="entry name" value="His-tRNA_synth"/>
    <property type="match status" value="1"/>
</dbReference>
<dbReference type="GO" id="GO:0005739">
    <property type="term" value="C:mitochondrion"/>
    <property type="evidence" value="ECO:0007669"/>
    <property type="project" value="TreeGrafter"/>
</dbReference>
<proteinExistence type="inferred from homology"/>
<dbReference type="InterPro" id="IPR033656">
    <property type="entry name" value="HisRS_anticodon"/>
</dbReference>
<dbReference type="CDD" id="cd00773">
    <property type="entry name" value="HisRS-like_core"/>
    <property type="match status" value="1"/>
</dbReference>
<comment type="catalytic activity">
    <reaction evidence="11">
        <text>tRNA(His) + L-histidine + ATP = L-histidyl-tRNA(His) + AMP + diphosphate + H(+)</text>
        <dbReference type="Rhea" id="RHEA:17313"/>
        <dbReference type="Rhea" id="RHEA-COMP:9665"/>
        <dbReference type="Rhea" id="RHEA-COMP:9689"/>
        <dbReference type="ChEBI" id="CHEBI:15378"/>
        <dbReference type="ChEBI" id="CHEBI:30616"/>
        <dbReference type="ChEBI" id="CHEBI:33019"/>
        <dbReference type="ChEBI" id="CHEBI:57595"/>
        <dbReference type="ChEBI" id="CHEBI:78442"/>
        <dbReference type="ChEBI" id="CHEBI:78527"/>
        <dbReference type="ChEBI" id="CHEBI:456215"/>
        <dbReference type="EC" id="6.1.1.21"/>
    </reaction>
</comment>
<evidence type="ECO:0000256" key="11">
    <source>
        <dbReference type="ARBA" id="ARBA00047639"/>
    </source>
</evidence>
<dbReference type="PROSITE" id="PS50862">
    <property type="entry name" value="AA_TRNA_LIGASE_II"/>
    <property type="match status" value="1"/>
</dbReference>
<evidence type="ECO:0000256" key="6">
    <source>
        <dbReference type="ARBA" id="ARBA00022741"/>
    </source>
</evidence>
<name>A0A9P3HIH2_9FUNG</name>
<gene>
    <name evidence="17" type="ORF">EMPS_09718</name>
</gene>
<dbReference type="PANTHER" id="PTHR11476">
    <property type="entry name" value="HISTIDYL-TRNA SYNTHETASE"/>
    <property type="match status" value="1"/>
</dbReference>
<dbReference type="GO" id="GO:0004821">
    <property type="term" value="F:histidine-tRNA ligase activity"/>
    <property type="evidence" value="ECO:0007669"/>
    <property type="project" value="UniProtKB-EC"/>
</dbReference>
<feature type="domain" description="Aminoacyl-transfer RNA synthetases class-II family profile" evidence="15">
    <location>
        <begin position="81"/>
        <end position="441"/>
    </location>
</feature>
<feature type="binding site" evidence="14">
    <location>
        <position position="195"/>
    </location>
    <ligand>
        <name>L-histidine</name>
        <dbReference type="ChEBI" id="CHEBI:57595"/>
    </ligand>
</feature>
<dbReference type="Gene3D" id="1.10.287.10">
    <property type="entry name" value="S15/NS1, RNA-binding"/>
    <property type="match status" value="1"/>
</dbReference>
<dbReference type="InterPro" id="IPR004516">
    <property type="entry name" value="HisRS/HisZ"/>
</dbReference>
<evidence type="ECO:0000256" key="7">
    <source>
        <dbReference type="ARBA" id="ARBA00022840"/>
    </source>
</evidence>
<accession>A0A9P3HIH2</accession>
<dbReference type="PROSITE" id="PS51185">
    <property type="entry name" value="WHEP_TRS_2"/>
    <property type="match status" value="1"/>
</dbReference>
<dbReference type="InterPro" id="IPR004154">
    <property type="entry name" value="Anticodon-bd"/>
</dbReference>
<evidence type="ECO:0000256" key="5">
    <source>
        <dbReference type="ARBA" id="ARBA00022598"/>
    </source>
</evidence>
<reference evidence="17" key="1">
    <citation type="submission" date="2021-11" db="EMBL/GenBank/DDBJ databases">
        <authorList>
            <person name="Herlambang A."/>
            <person name="Guo Y."/>
            <person name="Takashima Y."/>
            <person name="Nishizawa T."/>
        </authorList>
    </citation>
    <scope>NUCLEOTIDE SEQUENCE</scope>
    <source>
        <strain evidence="17">E1425</strain>
    </source>
</reference>
<dbReference type="OrthoDB" id="1906957at2759"/>
<dbReference type="SUPFAM" id="SSF55681">
    <property type="entry name" value="Class II aaRS and biotin synthetases"/>
    <property type="match status" value="1"/>
</dbReference>
<feature type="binding site" evidence="14">
    <location>
        <position position="179"/>
    </location>
    <ligand>
        <name>L-histidine</name>
        <dbReference type="ChEBI" id="CHEBI:57595"/>
    </ligand>
</feature>
<evidence type="ECO:0000259" key="15">
    <source>
        <dbReference type="PROSITE" id="PS50862"/>
    </source>
</evidence>
<dbReference type="GO" id="GO:0005524">
    <property type="term" value="F:ATP binding"/>
    <property type="evidence" value="ECO:0007669"/>
    <property type="project" value="UniProtKB-KW"/>
</dbReference>
<evidence type="ECO:0000256" key="3">
    <source>
        <dbReference type="ARBA" id="ARBA00012815"/>
    </source>
</evidence>
<dbReference type="Proteomes" id="UP000827284">
    <property type="component" value="Unassembled WGS sequence"/>
</dbReference>
<dbReference type="InterPro" id="IPR000738">
    <property type="entry name" value="WHEP-TRS_dom"/>
</dbReference>
<evidence type="ECO:0000256" key="13">
    <source>
        <dbReference type="ARBA" id="ARBA00067413"/>
    </source>
</evidence>
<dbReference type="FunFam" id="3.30.930.10:FF:000021">
    <property type="entry name" value="Probable histidine--tRNA ligase, mitochondrial"/>
    <property type="match status" value="1"/>
</dbReference>
<keyword evidence="4" id="KW-0963">Cytoplasm</keyword>
<evidence type="ECO:0000313" key="17">
    <source>
        <dbReference type="EMBL" id="GJJ77359.1"/>
    </source>
</evidence>
<keyword evidence="5" id="KW-0436">Ligase</keyword>
<comment type="function">
    <text evidence="12">Catalyzes the aminoacylation of histidyl-tRNA in both the cytoplasm and the mitochondrion.</text>
</comment>
<dbReference type="InterPro" id="IPR006195">
    <property type="entry name" value="aa-tRNA-synth_II"/>
</dbReference>
<dbReference type="EC" id="6.1.1.21" evidence="3"/>
<dbReference type="InterPro" id="IPR045864">
    <property type="entry name" value="aa-tRNA-synth_II/BPL/LPL"/>
</dbReference>
<feature type="binding site" evidence="14">
    <location>
        <begin position="352"/>
        <end position="353"/>
    </location>
    <ligand>
        <name>L-histidine</name>
        <dbReference type="ChEBI" id="CHEBI:57595"/>
    </ligand>
</feature>
<dbReference type="Pfam" id="PF13393">
    <property type="entry name" value="tRNA-synt_His"/>
    <property type="match status" value="1"/>
</dbReference>
<dbReference type="AlphaFoldDB" id="A0A9P3HIH2"/>
<feature type="binding site" evidence="14">
    <location>
        <position position="199"/>
    </location>
    <ligand>
        <name>L-histidine</name>
        <dbReference type="ChEBI" id="CHEBI:57595"/>
    </ligand>
</feature>
<dbReference type="InterPro" id="IPR041715">
    <property type="entry name" value="HisRS-like_core"/>
</dbReference>
<dbReference type="InterPro" id="IPR009068">
    <property type="entry name" value="uS15_NS1_RNA-bd_sf"/>
</dbReference>
<dbReference type="GO" id="GO:0032543">
    <property type="term" value="P:mitochondrial translation"/>
    <property type="evidence" value="ECO:0007669"/>
    <property type="project" value="TreeGrafter"/>
</dbReference>
<dbReference type="PANTHER" id="PTHR11476:SF7">
    <property type="entry name" value="HISTIDINE--TRNA LIGASE"/>
    <property type="match status" value="1"/>
</dbReference>
<organism evidence="17 18">
    <name type="scientific">Entomortierella parvispora</name>
    <dbReference type="NCBI Taxonomy" id="205924"/>
    <lineage>
        <taxon>Eukaryota</taxon>
        <taxon>Fungi</taxon>
        <taxon>Fungi incertae sedis</taxon>
        <taxon>Mucoromycota</taxon>
        <taxon>Mortierellomycotina</taxon>
        <taxon>Mortierellomycetes</taxon>
        <taxon>Mortierellales</taxon>
        <taxon>Mortierellaceae</taxon>
        <taxon>Entomortierella</taxon>
    </lineage>
</organism>
<dbReference type="SUPFAM" id="SSF47060">
    <property type="entry name" value="S15/NS1 RNA-binding domain"/>
    <property type="match status" value="1"/>
</dbReference>
<dbReference type="SMART" id="SM00991">
    <property type="entry name" value="WHEP-TRS"/>
    <property type="match status" value="1"/>
</dbReference>
<evidence type="ECO:0000256" key="9">
    <source>
        <dbReference type="ARBA" id="ARBA00023146"/>
    </source>
</evidence>
<dbReference type="CDD" id="cd00859">
    <property type="entry name" value="HisRS_anticodon"/>
    <property type="match status" value="1"/>
</dbReference>
<dbReference type="SUPFAM" id="SSF52954">
    <property type="entry name" value="Class II aaRS ABD-related"/>
    <property type="match status" value="1"/>
</dbReference>
<dbReference type="FunFam" id="3.40.50.800:FF:000015">
    <property type="entry name" value="Histidyl-tRNA synthetase, mitochondrial"/>
    <property type="match status" value="1"/>
</dbReference>
<evidence type="ECO:0000313" key="18">
    <source>
        <dbReference type="Proteomes" id="UP000827284"/>
    </source>
</evidence>
<evidence type="ECO:0000256" key="14">
    <source>
        <dbReference type="PIRSR" id="PIRSR001549-1"/>
    </source>
</evidence>
<evidence type="ECO:0000256" key="12">
    <source>
        <dbReference type="ARBA" id="ARBA00058343"/>
    </source>
</evidence>
<dbReference type="Pfam" id="PF03129">
    <property type="entry name" value="HGTP_anticodon"/>
    <property type="match status" value="1"/>
</dbReference>
<comment type="subcellular location">
    <subcellularLocation>
        <location evidence="1">Cytoplasm</location>
    </subcellularLocation>
</comment>
<reference evidence="17" key="2">
    <citation type="journal article" date="2022" name="Microbiol. Resour. Announc.">
        <title>Whole-Genome Sequence of Entomortierella parvispora E1425, a Mucoromycotan Fungus Associated with Burkholderiaceae-Related Endosymbiotic Bacteria.</title>
        <authorList>
            <person name="Herlambang A."/>
            <person name="Guo Y."/>
            <person name="Takashima Y."/>
            <person name="Narisawa K."/>
            <person name="Ohta H."/>
            <person name="Nishizawa T."/>
        </authorList>
    </citation>
    <scope>NUCLEOTIDE SEQUENCE</scope>
    <source>
        <strain evidence="17">E1425</strain>
    </source>
</reference>
<feature type="binding site" evidence="14">
    <location>
        <position position="348"/>
    </location>
    <ligand>
        <name>L-histidine</name>
        <dbReference type="ChEBI" id="CHEBI:57595"/>
    </ligand>
</feature>
<dbReference type="GO" id="GO:0003723">
    <property type="term" value="F:RNA binding"/>
    <property type="evidence" value="ECO:0007669"/>
    <property type="project" value="TreeGrafter"/>
</dbReference>
<evidence type="ECO:0000256" key="1">
    <source>
        <dbReference type="ARBA" id="ARBA00004496"/>
    </source>
</evidence>
<feature type="domain" description="WHEP-TRS" evidence="16">
    <location>
        <begin position="1"/>
        <end position="56"/>
    </location>
</feature>
<comment type="similarity">
    <text evidence="2">Belongs to the class-II aminoacyl-tRNA synthetase family.</text>
</comment>
<evidence type="ECO:0000256" key="8">
    <source>
        <dbReference type="ARBA" id="ARBA00022917"/>
    </source>
</evidence>
<dbReference type="InterPro" id="IPR015807">
    <property type="entry name" value="His-tRNA-ligase"/>
</dbReference>